<keyword evidence="4" id="KW-0443">Lipid metabolism</keyword>
<sequence length="285" mass="30903">MAQFSTANIKVSEPFPHVIQVDLARKPGNAFSTAYWSEYRVVLERIRDEGEDVRVVVISSAFPKVFSAGLDLSDKTGIPEQKPGVDVARTARSGRQWLLDFQAAIGTPGRCPFPVIAACHGHIIGLAIDLVTACDIRYAATNSSFCIKEVDFGLAADVGALAYLPRITGNMSHLHELAYTARPFGAQEAEKLGLVSKMVEGGRNEVIAAALEMAKMIARMSPLAISGTKNILLHSRDHTVQSNLEYTATWNGANLLTDDLHANIRAFMRKTPAKFVPVTAPATKL</sequence>
<dbReference type="InterPro" id="IPR029045">
    <property type="entry name" value="ClpP/crotonase-like_dom_sf"/>
</dbReference>
<dbReference type="Proteomes" id="UP000242287">
    <property type="component" value="Unassembled WGS sequence"/>
</dbReference>
<keyword evidence="3" id="KW-0276">Fatty acid metabolism</keyword>
<evidence type="ECO:0000256" key="4">
    <source>
        <dbReference type="ARBA" id="ARBA00023098"/>
    </source>
</evidence>
<dbReference type="InterPro" id="IPR001753">
    <property type="entry name" value="Enoyl-CoA_hydra/iso"/>
</dbReference>
<evidence type="ECO:0000313" key="6">
    <source>
        <dbReference type="EMBL" id="PFH44911.1"/>
    </source>
</evidence>
<dbReference type="UniPathway" id="UPA00659"/>
<dbReference type="Pfam" id="PF00378">
    <property type="entry name" value="ECH_1"/>
    <property type="match status" value="1"/>
</dbReference>
<evidence type="ECO:0000256" key="2">
    <source>
        <dbReference type="ARBA" id="ARBA00005254"/>
    </source>
</evidence>
<name>A0A2A9N9N1_9AGAR</name>
<comment type="similarity">
    <text evidence="2">Belongs to the enoyl-CoA hydratase/isomerase family.</text>
</comment>
<dbReference type="GO" id="GO:0006635">
    <property type="term" value="P:fatty acid beta-oxidation"/>
    <property type="evidence" value="ECO:0007669"/>
    <property type="project" value="UniProtKB-UniPathway"/>
</dbReference>
<dbReference type="InterPro" id="IPR045002">
    <property type="entry name" value="Ech1-like"/>
</dbReference>
<comment type="pathway">
    <text evidence="1">Lipid metabolism; fatty acid beta-oxidation.</text>
</comment>
<dbReference type="PANTHER" id="PTHR43149">
    <property type="entry name" value="ENOYL-COA HYDRATASE"/>
    <property type="match status" value="1"/>
</dbReference>
<dbReference type="EMBL" id="KZ302709">
    <property type="protein sequence ID" value="PFH44911.1"/>
    <property type="molecule type" value="Genomic_DNA"/>
</dbReference>
<dbReference type="AlphaFoldDB" id="A0A2A9N9N1"/>
<evidence type="ECO:0000256" key="1">
    <source>
        <dbReference type="ARBA" id="ARBA00005005"/>
    </source>
</evidence>
<organism evidence="6 7">
    <name type="scientific">Amanita thiersii Skay4041</name>
    <dbReference type="NCBI Taxonomy" id="703135"/>
    <lineage>
        <taxon>Eukaryota</taxon>
        <taxon>Fungi</taxon>
        <taxon>Dikarya</taxon>
        <taxon>Basidiomycota</taxon>
        <taxon>Agaricomycotina</taxon>
        <taxon>Agaricomycetes</taxon>
        <taxon>Agaricomycetidae</taxon>
        <taxon>Agaricales</taxon>
        <taxon>Pluteineae</taxon>
        <taxon>Amanitaceae</taxon>
        <taxon>Amanita</taxon>
    </lineage>
</organism>
<reference evidence="6 7" key="1">
    <citation type="submission" date="2014-02" db="EMBL/GenBank/DDBJ databases">
        <title>Transposable element dynamics among asymbiotic and ectomycorrhizal Amanita fungi.</title>
        <authorList>
            <consortium name="DOE Joint Genome Institute"/>
            <person name="Hess J."/>
            <person name="Skrede I."/>
            <person name="Wolfe B."/>
            <person name="LaButti K."/>
            <person name="Ohm R.A."/>
            <person name="Grigoriev I.V."/>
            <person name="Pringle A."/>
        </authorList>
    </citation>
    <scope>NUCLEOTIDE SEQUENCE [LARGE SCALE GENOMIC DNA]</scope>
    <source>
        <strain evidence="6 7">SKay4041</strain>
    </source>
</reference>
<evidence type="ECO:0000256" key="3">
    <source>
        <dbReference type="ARBA" id="ARBA00022832"/>
    </source>
</evidence>
<dbReference type="GO" id="GO:0005739">
    <property type="term" value="C:mitochondrion"/>
    <property type="evidence" value="ECO:0007669"/>
    <property type="project" value="TreeGrafter"/>
</dbReference>
<keyword evidence="7" id="KW-1185">Reference proteome</keyword>
<dbReference type="PANTHER" id="PTHR43149:SF1">
    <property type="entry name" value="DELTA(3,5)-DELTA(2,4)-DIENOYL-COA ISOMERASE, MITOCHONDRIAL"/>
    <property type="match status" value="1"/>
</dbReference>
<protein>
    <recommendedName>
        <fullName evidence="8">Enoyl-CoA hydratase</fullName>
    </recommendedName>
</protein>
<evidence type="ECO:0000256" key="5">
    <source>
        <dbReference type="ARBA" id="ARBA00023235"/>
    </source>
</evidence>
<accession>A0A2A9N9N1</accession>
<dbReference type="Gene3D" id="3.90.226.10">
    <property type="entry name" value="2-enoyl-CoA Hydratase, Chain A, domain 1"/>
    <property type="match status" value="1"/>
</dbReference>
<dbReference type="STRING" id="703135.A0A2A9N9N1"/>
<dbReference type="GO" id="GO:0051750">
    <property type="term" value="F:delta(3,5)-delta(2,4)-dienoyl-CoA isomerase activity"/>
    <property type="evidence" value="ECO:0007669"/>
    <property type="project" value="TreeGrafter"/>
</dbReference>
<dbReference type="SUPFAM" id="SSF52096">
    <property type="entry name" value="ClpP/crotonase"/>
    <property type="match status" value="1"/>
</dbReference>
<dbReference type="Gene3D" id="1.10.12.10">
    <property type="entry name" value="Lyase 2-enoyl-coa Hydratase, Chain A, domain 2"/>
    <property type="match status" value="1"/>
</dbReference>
<dbReference type="FunFam" id="1.10.12.10:FF:000004">
    <property type="entry name" value="Delta3,5-delta2,4-dienoyl-CoA isomerase"/>
    <property type="match status" value="1"/>
</dbReference>
<dbReference type="CDD" id="cd06558">
    <property type="entry name" value="crotonase-like"/>
    <property type="match status" value="1"/>
</dbReference>
<dbReference type="OrthoDB" id="14970at2759"/>
<dbReference type="InterPro" id="IPR014748">
    <property type="entry name" value="Enoyl-CoA_hydra_C"/>
</dbReference>
<evidence type="ECO:0008006" key="8">
    <source>
        <dbReference type="Google" id="ProtNLM"/>
    </source>
</evidence>
<evidence type="ECO:0000313" key="7">
    <source>
        <dbReference type="Proteomes" id="UP000242287"/>
    </source>
</evidence>
<keyword evidence="5" id="KW-0413">Isomerase</keyword>
<gene>
    <name evidence="6" type="ORF">AMATHDRAFT_72153</name>
</gene>
<proteinExistence type="inferred from homology"/>